<accession>A0A1I2V7V0</accession>
<dbReference type="RefSeq" id="WP_207648194.1">
    <property type="nucleotide sequence ID" value="NZ_FOOX01000010.1"/>
</dbReference>
<sequence length="176" mass="20254">MKNSREGFYTVIINRFGVKNMGMDSIDQLLRRELEARFMGPLIDALVLEFGRDPVYKVIKNSILRIAEEQGAQFAEKVGGNTLNHFMEVLKAWKKGGALEIEILDQTDNKLTFNVTRCRYAELYRELGFSPELGYMLSCNRDFALIKGFNKGITLRRTQTMMEGAPYCDFRFVAEE</sequence>
<dbReference type="EMBL" id="FOOX01000010">
    <property type="protein sequence ID" value="SFG83231.1"/>
    <property type="molecule type" value="Genomic_DNA"/>
</dbReference>
<dbReference type="InterPro" id="IPR026002">
    <property type="entry name" value="ATC_hydrolase-like"/>
</dbReference>
<keyword evidence="2" id="KW-1185">Reference proteome</keyword>
<proteinExistence type="predicted"/>
<name>A0A1I2V7V0_9FIRM</name>
<dbReference type="STRING" id="341036.SAMN05660649_02851"/>
<organism evidence="1 2">
    <name type="scientific">Desulfotruncus arcticus DSM 17038</name>
    <dbReference type="NCBI Taxonomy" id="1121424"/>
    <lineage>
        <taxon>Bacteria</taxon>
        <taxon>Bacillati</taxon>
        <taxon>Bacillota</taxon>
        <taxon>Clostridia</taxon>
        <taxon>Eubacteriales</taxon>
        <taxon>Desulfallaceae</taxon>
        <taxon>Desulfotruncus</taxon>
    </lineage>
</organism>
<keyword evidence="1" id="KW-0378">Hydrolase</keyword>
<protein>
    <submittedName>
        <fullName evidence="1">L-2-amino-thiazoline-4-carboxylic acid hydrolase</fullName>
    </submittedName>
</protein>
<dbReference type="Proteomes" id="UP000199337">
    <property type="component" value="Unassembled WGS sequence"/>
</dbReference>
<gene>
    <name evidence="1" type="ORF">SAMN05660649_02851</name>
</gene>
<evidence type="ECO:0000313" key="2">
    <source>
        <dbReference type="Proteomes" id="UP000199337"/>
    </source>
</evidence>
<dbReference type="GO" id="GO:0016787">
    <property type="term" value="F:hydrolase activity"/>
    <property type="evidence" value="ECO:0007669"/>
    <property type="project" value="UniProtKB-KW"/>
</dbReference>
<reference evidence="2" key="1">
    <citation type="submission" date="2016-10" db="EMBL/GenBank/DDBJ databases">
        <authorList>
            <person name="Varghese N."/>
            <person name="Submissions S."/>
        </authorList>
    </citation>
    <scope>NUCLEOTIDE SEQUENCE [LARGE SCALE GENOMIC DNA]</scope>
    <source>
        <strain evidence="2">DSM 17038</strain>
    </source>
</reference>
<dbReference type="AlphaFoldDB" id="A0A1I2V7V0"/>
<evidence type="ECO:0000313" key="1">
    <source>
        <dbReference type="EMBL" id="SFG83231.1"/>
    </source>
</evidence>
<dbReference type="Pfam" id="PF14196">
    <property type="entry name" value="ATC_hydrolase"/>
    <property type="match status" value="1"/>
</dbReference>